<evidence type="ECO:0000313" key="2">
    <source>
        <dbReference type="EMBL" id="SDE22509.1"/>
    </source>
</evidence>
<dbReference type="EMBL" id="FNAR01000005">
    <property type="protein sequence ID" value="SDE22509.1"/>
    <property type="molecule type" value="Genomic_DNA"/>
</dbReference>
<dbReference type="InterPro" id="IPR046100">
    <property type="entry name" value="DUF6037"/>
</dbReference>
<organism evidence="2 3">
    <name type="scientific">Bhargavaea beijingensis</name>
    <dbReference type="NCBI Taxonomy" id="426756"/>
    <lineage>
        <taxon>Bacteria</taxon>
        <taxon>Bacillati</taxon>
        <taxon>Bacillota</taxon>
        <taxon>Bacilli</taxon>
        <taxon>Bacillales</taxon>
        <taxon>Caryophanaceae</taxon>
        <taxon>Bhargavaea</taxon>
    </lineage>
</organism>
<reference evidence="1 4" key="2">
    <citation type="submission" date="2018-12" db="EMBL/GenBank/DDBJ databases">
        <title>Comparitive functional genomics of dry heat resistant strains isolated from the viking spacecraft.</title>
        <authorList>
            <person name="Seuylemezian A."/>
            <person name="Vaishampayan P."/>
        </authorList>
    </citation>
    <scope>NUCLEOTIDE SEQUENCE [LARGE SCALE GENOMIC DNA]</scope>
    <source>
        <strain evidence="1 4">M6-11</strain>
    </source>
</reference>
<keyword evidence="4" id="KW-1185">Reference proteome</keyword>
<dbReference type="OrthoDB" id="9134802at2"/>
<accession>A0A1G7B5Z9</accession>
<name>A0A1G7B5Z9_9BACL</name>
<protein>
    <submittedName>
        <fullName evidence="2">Uncharacterized protein</fullName>
    </submittedName>
</protein>
<evidence type="ECO:0000313" key="1">
    <source>
        <dbReference type="EMBL" id="RSK32607.1"/>
    </source>
</evidence>
<evidence type="ECO:0000313" key="3">
    <source>
        <dbReference type="Proteomes" id="UP000198823"/>
    </source>
</evidence>
<reference evidence="2 3" key="1">
    <citation type="submission" date="2016-10" db="EMBL/GenBank/DDBJ databases">
        <authorList>
            <person name="de Groot N.N."/>
        </authorList>
    </citation>
    <scope>NUCLEOTIDE SEQUENCE [LARGE SCALE GENOMIC DNA]</scope>
    <source>
        <strain evidence="2 3">CGMCC 1.6762</strain>
    </source>
</reference>
<dbReference type="AlphaFoldDB" id="A0A1G7B5Z9"/>
<sequence>MFEFTGLRVLHQDMIKKGEDRVVFSFKYNEKEFSCIFLSDIIPYRLYLTTLGSKPEVFELEIEKGYKARGYLENYKKLVAYLDLKYDPNHIFKPKDFFKALNNKIPTAFSKRPTYTEVLMNAGKRRDIEEVNKIYFCGWYTNPVGKKVRPENLEKTKSAFGDKKAKLCIEKNISSRWTDVAEDEDLTKLNSEDKV</sequence>
<gene>
    <name evidence="1" type="ORF">EJA12_07200</name>
    <name evidence="2" type="ORF">SAMN04488126_10574</name>
</gene>
<dbReference type="EMBL" id="RWGW01000010">
    <property type="protein sequence ID" value="RSK32607.1"/>
    <property type="molecule type" value="Genomic_DNA"/>
</dbReference>
<proteinExistence type="predicted"/>
<dbReference type="Proteomes" id="UP000198823">
    <property type="component" value="Unassembled WGS sequence"/>
</dbReference>
<evidence type="ECO:0000313" key="4">
    <source>
        <dbReference type="Proteomes" id="UP000272481"/>
    </source>
</evidence>
<dbReference type="Proteomes" id="UP000272481">
    <property type="component" value="Unassembled WGS sequence"/>
</dbReference>
<dbReference type="Pfam" id="PF19503">
    <property type="entry name" value="DUF6037"/>
    <property type="match status" value="1"/>
</dbReference>
<dbReference type="RefSeq" id="WP_092095598.1">
    <property type="nucleotide sequence ID" value="NZ_FNAR01000005.1"/>
</dbReference>